<organism evidence="1 2">
    <name type="scientific">Paramecium octaurelia</name>
    <dbReference type="NCBI Taxonomy" id="43137"/>
    <lineage>
        <taxon>Eukaryota</taxon>
        <taxon>Sar</taxon>
        <taxon>Alveolata</taxon>
        <taxon>Ciliophora</taxon>
        <taxon>Intramacronucleata</taxon>
        <taxon>Oligohymenophorea</taxon>
        <taxon>Peniculida</taxon>
        <taxon>Parameciidae</taxon>
        <taxon>Paramecium</taxon>
    </lineage>
</organism>
<dbReference type="AlphaFoldDB" id="A0A8S1SHC9"/>
<sequence>MKSLGNIIQILKYQLQCNIVYFSYQCHLLHITIRYQKLKSTQVLKQAVRIIIEQYGYENSFGPASNIIRIIHSIYWTQKIILQQPREQIQITLNIHRNQKELQKSEIEIKQSLNICLLGHISMKLVIYQMTSLRVLEYYYQSVIKQYMEDILMQLQFKLEISPYI</sequence>
<evidence type="ECO:0000313" key="1">
    <source>
        <dbReference type="EMBL" id="CAD8140751.1"/>
    </source>
</evidence>
<dbReference type="OMA" id="CHLLHIT"/>
<name>A0A8S1SHC9_PAROT</name>
<reference evidence="1" key="1">
    <citation type="submission" date="2021-01" db="EMBL/GenBank/DDBJ databases">
        <authorList>
            <consortium name="Genoscope - CEA"/>
            <person name="William W."/>
        </authorList>
    </citation>
    <scope>NUCLEOTIDE SEQUENCE</scope>
</reference>
<comment type="caution">
    <text evidence="1">The sequence shown here is derived from an EMBL/GenBank/DDBJ whole genome shotgun (WGS) entry which is preliminary data.</text>
</comment>
<accession>A0A8S1SHC9</accession>
<keyword evidence="2" id="KW-1185">Reference proteome</keyword>
<gene>
    <name evidence="1" type="ORF">POCTA_138.1.T0120066</name>
</gene>
<dbReference type="OrthoDB" id="10472064at2759"/>
<evidence type="ECO:0000313" key="2">
    <source>
        <dbReference type="Proteomes" id="UP000683925"/>
    </source>
</evidence>
<protein>
    <submittedName>
        <fullName evidence="1">Uncharacterized protein</fullName>
    </submittedName>
</protein>
<dbReference type="Proteomes" id="UP000683925">
    <property type="component" value="Unassembled WGS sequence"/>
</dbReference>
<proteinExistence type="predicted"/>
<dbReference type="EMBL" id="CAJJDP010000011">
    <property type="protein sequence ID" value="CAD8140751.1"/>
    <property type="molecule type" value="Genomic_DNA"/>
</dbReference>